<name>A0A2W6Q977_ECOLX</name>
<comment type="caution">
    <text evidence="1">The sequence shown here is derived from an EMBL/GenBank/DDBJ whole genome shotgun (WGS) entry which is preliminary data.</text>
</comment>
<proteinExistence type="predicted"/>
<organism evidence="1 2">
    <name type="scientific">Escherichia coli</name>
    <dbReference type="NCBI Taxonomy" id="562"/>
    <lineage>
        <taxon>Bacteria</taxon>
        <taxon>Pseudomonadati</taxon>
        <taxon>Pseudomonadota</taxon>
        <taxon>Gammaproteobacteria</taxon>
        <taxon>Enterobacterales</taxon>
        <taxon>Enterobacteriaceae</taxon>
        <taxon>Escherichia</taxon>
    </lineage>
</organism>
<gene>
    <name evidence="1" type="ORF">DNQ45_10140</name>
</gene>
<accession>A0A2W6Q977</accession>
<evidence type="ECO:0000313" key="1">
    <source>
        <dbReference type="EMBL" id="PZT66516.1"/>
    </source>
</evidence>
<dbReference type="EMBL" id="QKWZ01000242">
    <property type="protein sequence ID" value="PZT66516.1"/>
    <property type="molecule type" value="Genomic_DNA"/>
</dbReference>
<dbReference type="Proteomes" id="UP000249482">
    <property type="component" value="Unassembled WGS sequence"/>
</dbReference>
<sequence>MSYIALPQNESVNCAYFSIWPGPPGSTVIAESLFLPDFYHGVKIKKLPALLWRYSMGWISTFIFVLRIT</sequence>
<dbReference type="AlphaFoldDB" id="A0A2W6Q977"/>
<protein>
    <submittedName>
        <fullName evidence="1">Uncharacterized protein</fullName>
    </submittedName>
</protein>
<evidence type="ECO:0000313" key="2">
    <source>
        <dbReference type="Proteomes" id="UP000249482"/>
    </source>
</evidence>
<reference evidence="1 2" key="1">
    <citation type="submission" date="2018-06" db="EMBL/GenBank/DDBJ databases">
        <title>Draft genome sequence of mcr-1-harboring Escherichia coli isolated from wound infection of a hospitalized patient, in Bolivia.</title>
        <authorList>
            <person name="Munoz M.E."/>
            <person name="Moura Q."/>
            <person name="Ventura P.R.M."/>
            <person name="Bustos L.R."/>
            <person name="Ovando B.G."/>
            <person name="Terrazas D.I.V."/>
            <person name="Yarhui N.B."/>
            <person name="Cerdeira L."/>
            <person name="Lincopan N."/>
        </authorList>
    </citation>
    <scope>NUCLEOTIDE SEQUENCE [LARGE SCALE GENOMIC DNA]</scope>
    <source>
        <strain evidence="1 2">EcMLT</strain>
    </source>
</reference>